<proteinExistence type="predicted"/>
<organism evidence="1 2">
    <name type="scientific">Moorella mulderi DSM 14980</name>
    <dbReference type="NCBI Taxonomy" id="1122241"/>
    <lineage>
        <taxon>Bacteria</taxon>
        <taxon>Bacillati</taxon>
        <taxon>Bacillota</taxon>
        <taxon>Clostridia</taxon>
        <taxon>Neomoorellales</taxon>
        <taxon>Neomoorellaceae</taxon>
        <taxon>Neomoorella</taxon>
    </lineage>
</organism>
<gene>
    <name evidence="1" type="ORF">MOMUL_13220</name>
</gene>
<reference evidence="1 2" key="1">
    <citation type="submission" date="2016-02" db="EMBL/GenBank/DDBJ databases">
        <title>Genome sequence of Moorella mulderi DSM 14980.</title>
        <authorList>
            <person name="Poehlein A."/>
            <person name="Daniel R."/>
        </authorList>
    </citation>
    <scope>NUCLEOTIDE SEQUENCE [LARGE SCALE GENOMIC DNA]</scope>
    <source>
        <strain evidence="1 2">DSM 14980</strain>
    </source>
</reference>
<dbReference type="Proteomes" id="UP000075670">
    <property type="component" value="Unassembled WGS sequence"/>
</dbReference>
<dbReference type="OrthoDB" id="9912875at2"/>
<evidence type="ECO:0000313" key="1">
    <source>
        <dbReference type="EMBL" id="KYH32720.1"/>
    </source>
</evidence>
<comment type="caution">
    <text evidence="1">The sequence shown here is derived from an EMBL/GenBank/DDBJ whole genome shotgun (WGS) entry which is preliminary data.</text>
</comment>
<evidence type="ECO:0000313" key="2">
    <source>
        <dbReference type="Proteomes" id="UP000075670"/>
    </source>
</evidence>
<dbReference type="EMBL" id="LTBC01000003">
    <property type="protein sequence ID" value="KYH32720.1"/>
    <property type="molecule type" value="Genomic_DNA"/>
</dbReference>
<protein>
    <submittedName>
        <fullName evidence="1">Uncharacterized protein</fullName>
    </submittedName>
</protein>
<accession>A0A151AYS9</accession>
<dbReference type="AlphaFoldDB" id="A0A151AYS9"/>
<dbReference type="RefSeq" id="WP_062283060.1">
    <property type="nucleotide sequence ID" value="NZ_LTBC01000003.1"/>
</dbReference>
<keyword evidence="2" id="KW-1185">Reference proteome</keyword>
<sequence length="66" mass="7954">MGRTRKMRRRERRYHRLLALIEELYENQRSMIAVLGEHMVKIRTLSRQLAAIREEKKSGQEGTNEE</sequence>
<name>A0A151AYS9_9FIRM</name>
<dbReference type="PATRIC" id="fig|1122241.3.peg.1389"/>